<proteinExistence type="predicted"/>
<dbReference type="PANTHER" id="PTHR46517">
    <property type="entry name" value="FRUCTOSE-2,6-BISPHOSPHATASE TIGAR"/>
    <property type="match status" value="1"/>
</dbReference>
<sequence>MNIFFVRHGETELNRLKKYYGITDVPLNLTGINQMKSLAIKLKKYKFDRIIVSGLQRTALSANVIINQNNIQNIKIETIDNYNERNFGTWEKLDADEIELLYPEVWKSFVNNPLNTNPLDAESYEDFQDRVNKEFIHLINSVNESDNILFIGHGGVIREIISSFFEKDIEYWDIKIESGMIYTYSI</sequence>
<reference evidence="2 3" key="1">
    <citation type="submission" date="2022-08" db="EMBL/GenBank/DDBJ databases">
        <title>Aerococcaceae sp. nov isolated from spoiled eye mask.</title>
        <authorList>
            <person name="Zhou G."/>
            <person name="Xie X.-B."/>
            <person name="Shi Q.-S."/>
            <person name="Wang Y.-S."/>
            <person name="Wen X."/>
            <person name="Peng H."/>
            <person name="Yang X.-J."/>
            <person name="Tao H.-B."/>
            <person name="Huang X.-M."/>
        </authorList>
    </citation>
    <scope>NUCLEOTIDE SEQUENCE [LARGE SCALE GENOMIC DNA]</scope>
    <source>
        <strain evidence="3">DM20194951</strain>
    </source>
</reference>
<name>A0ABY5P3M6_9LACT</name>
<dbReference type="CDD" id="cd07067">
    <property type="entry name" value="HP_PGM_like"/>
    <property type="match status" value="1"/>
</dbReference>
<dbReference type="Pfam" id="PF00300">
    <property type="entry name" value="His_Phos_1"/>
    <property type="match status" value="1"/>
</dbReference>
<dbReference type="Gene3D" id="3.40.50.1240">
    <property type="entry name" value="Phosphoglycerate mutase-like"/>
    <property type="match status" value="1"/>
</dbReference>
<dbReference type="InterPro" id="IPR051695">
    <property type="entry name" value="Phosphoglycerate_Mutase"/>
</dbReference>
<evidence type="ECO:0000313" key="3">
    <source>
        <dbReference type="Proteomes" id="UP001315967"/>
    </source>
</evidence>
<dbReference type="SUPFAM" id="SSF53254">
    <property type="entry name" value="Phosphoglycerate mutase-like"/>
    <property type="match status" value="1"/>
</dbReference>
<accession>A0ABY5P3M6</accession>
<organism evidence="2 3">
    <name type="scientific">Fundicoccus culcitae</name>
    <dbReference type="NCBI Taxonomy" id="2969821"/>
    <lineage>
        <taxon>Bacteria</taxon>
        <taxon>Bacillati</taxon>
        <taxon>Bacillota</taxon>
        <taxon>Bacilli</taxon>
        <taxon>Lactobacillales</taxon>
        <taxon>Aerococcaceae</taxon>
        <taxon>Fundicoccus</taxon>
    </lineage>
</organism>
<keyword evidence="3" id="KW-1185">Reference proteome</keyword>
<evidence type="ECO:0000313" key="2">
    <source>
        <dbReference type="EMBL" id="UUX33339.1"/>
    </source>
</evidence>
<gene>
    <name evidence="2" type="ORF">NRE15_10565</name>
</gene>
<keyword evidence="1" id="KW-0378">Hydrolase</keyword>
<dbReference type="Proteomes" id="UP001315967">
    <property type="component" value="Chromosome"/>
</dbReference>
<dbReference type="PIRSF" id="PIRSF000709">
    <property type="entry name" value="6PFK_2-Ptase"/>
    <property type="match status" value="1"/>
</dbReference>
<dbReference type="PANTHER" id="PTHR46517:SF1">
    <property type="entry name" value="FRUCTOSE-2,6-BISPHOSPHATASE TIGAR"/>
    <property type="match status" value="1"/>
</dbReference>
<dbReference type="InterPro" id="IPR029033">
    <property type="entry name" value="His_PPase_superfam"/>
</dbReference>
<protein>
    <submittedName>
        <fullName evidence="2">Histidine phosphatase family protein</fullName>
    </submittedName>
</protein>
<dbReference type="RefSeq" id="WP_313792840.1">
    <property type="nucleotide sequence ID" value="NZ_CP102453.1"/>
</dbReference>
<dbReference type="SMART" id="SM00855">
    <property type="entry name" value="PGAM"/>
    <property type="match status" value="1"/>
</dbReference>
<evidence type="ECO:0000256" key="1">
    <source>
        <dbReference type="ARBA" id="ARBA00022801"/>
    </source>
</evidence>
<dbReference type="InterPro" id="IPR013078">
    <property type="entry name" value="His_Pase_superF_clade-1"/>
</dbReference>
<dbReference type="EMBL" id="CP102453">
    <property type="protein sequence ID" value="UUX33339.1"/>
    <property type="molecule type" value="Genomic_DNA"/>
</dbReference>